<keyword evidence="1" id="KW-0645">Protease</keyword>
<evidence type="ECO:0000256" key="5">
    <source>
        <dbReference type="ARBA" id="ARBA00023049"/>
    </source>
</evidence>
<name>A0A1Y4JMV9_9BACE</name>
<dbReference type="CDD" id="cd08071">
    <property type="entry name" value="MPN_DUF2466"/>
    <property type="match status" value="1"/>
</dbReference>
<dbReference type="InterPro" id="IPR025657">
    <property type="entry name" value="RadC_JAB"/>
</dbReference>
<dbReference type="SUPFAM" id="SSF102712">
    <property type="entry name" value="JAB1/MPN domain"/>
    <property type="match status" value="1"/>
</dbReference>
<proteinExistence type="predicted"/>
<evidence type="ECO:0000256" key="2">
    <source>
        <dbReference type="ARBA" id="ARBA00022723"/>
    </source>
</evidence>
<dbReference type="GO" id="GO:0006508">
    <property type="term" value="P:proteolysis"/>
    <property type="evidence" value="ECO:0007669"/>
    <property type="project" value="UniProtKB-KW"/>
</dbReference>
<keyword evidence="2" id="KW-0479">Metal-binding</keyword>
<evidence type="ECO:0000256" key="1">
    <source>
        <dbReference type="ARBA" id="ARBA00022670"/>
    </source>
</evidence>
<evidence type="ECO:0000313" key="8">
    <source>
        <dbReference type="Proteomes" id="UP000196587"/>
    </source>
</evidence>
<dbReference type="Pfam" id="PF04002">
    <property type="entry name" value="RadC"/>
    <property type="match status" value="1"/>
</dbReference>
<evidence type="ECO:0000256" key="4">
    <source>
        <dbReference type="ARBA" id="ARBA00022833"/>
    </source>
</evidence>
<evidence type="ECO:0000256" key="3">
    <source>
        <dbReference type="ARBA" id="ARBA00022801"/>
    </source>
</evidence>
<protein>
    <submittedName>
        <fullName evidence="7">DNA repair protein RadC</fullName>
    </submittedName>
</protein>
<dbReference type="PROSITE" id="PS50249">
    <property type="entry name" value="MPN"/>
    <property type="match status" value="1"/>
</dbReference>
<dbReference type="InterPro" id="IPR001405">
    <property type="entry name" value="UPF0758"/>
</dbReference>
<accession>A0A1Y4JMV9</accession>
<dbReference type="PANTHER" id="PTHR30471:SF3">
    <property type="entry name" value="UPF0758 PROTEIN YEES-RELATED"/>
    <property type="match status" value="1"/>
</dbReference>
<dbReference type="RefSeq" id="WP_087413347.1">
    <property type="nucleotide sequence ID" value="NZ_NFKE01000012.1"/>
</dbReference>
<dbReference type="EMBL" id="NFKE01000012">
    <property type="protein sequence ID" value="OUP32550.1"/>
    <property type="molecule type" value="Genomic_DNA"/>
</dbReference>
<comment type="caution">
    <text evidence="7">The sequence shown here is derived from an EMBL/GenBank/DDBJ whole genome shotgun (WGS) entry which is preliminary data.</text>
</comment>
<dbReference type="Gene3D" id="3.40.140.10">
    <property type="entry name" value="Cytidine Deaminase, domain 2"/>
    <property type="match status" value="1"/>
</dbReference>
<evidence type="ECO:0000259" key="6">
    <source>
        <dbReference type="PROSITE" id="PS50249"/>
    </source>
</evidence>
<evidence type="ECO:0000313" key="7">
    <source>
        <dbReference type="EMBL" id="OUP32550.1"/>
    </source>
</evidence>
<keyword evidence="5" id="KW-0482">Metalloprotease</keyword>
<reference evidence="8" key="1">
    <citation type="submission" date="2017-04" db="EMBL/GenBank/DDBJ databases">
        <title>Function of individual gut microbiota members based on whole genome sequencing of pure cultures obtained from chicken caecum.</title>
        <authorList>
            <person name="Medvecky M."/>
            <person name="Cejkova D."/>
            <person name="Polansky O."/>
            <person name="Karasova D."/>
            <person name="Kubasova T."/>
            <person name="Cizek A."/>
            <person name="Rychlik I."/>
        </authorList>
    </citation>
    <scope>NUCLEOTIDE SEQUENCE [LARGE SCALE GENOMIC DNA]</scope>
    <source>
        <strain evidence="8">An189</strain>
    </source>
</reference>
<organism evidence="7 8">
    <name type="scientific">Bacteroides clarus</name>
    <dbReference type="NCBI Taxonomy" id="626929"/>
    <lineage>
        <taxon>Bacteria</taxon>
        <taxon>Pseudomonadati</taxon>
        <taxon>Bacteroidota</taxon>
        <taxon>Bacteroidia</taxon>
        <taxon>Bacteroidales</taxon>
        <taxon>Bacteroidaceae</taxon>
        <taxon>Bacteroides</taxon>
    </lineage>
</organism>
<dbReference type="PANTHER" id="PTHR30471">
    <property type="entry name" value="DNA REPAIR PROTEIN RADC"/>
    <property type="match status" value="1"/>
</dbReference>
<dbReference type="Proteomes" id="UP000196587">
    <property type="component" value="Unassembled WGS sequence"/>
</dbReference>
<dbReference type="GO" id="GO:0046872">
    <property type="term" value="F:metal ion binding"/>
    <property type="evidence" value="ECO:0007669"/>
    <property type="project" value="UniProtKB-KW"/>
</dbReference>
<dbReference type="InterPro" id="IPR020891">
    <property type="entry name" value="UPF0758_CS"/>
</dbReference>
<dbReference type="PROSITE" id="PS01302">
    <property type="entry name" value="UPF0758"/>
    <property type="match status" value="1"/>
</dbReference>
<feature type="domain" description="MPN" evidence="6">
    <location>
        <begin position="74"/>
        <end position="196"/>
    </location>
</feature>
<keyword evidence="4" id="KW-0862">Zinc</keyword>
<keyword evidence="3" id="KW-0378">Hydrolase</keyword>
<dbReference type="InterPro" id="IPR037518">
    <property type="entry name" value="MPN"/>
</dbReference>
<sequence length="196" mass="21996">METLFDSACRYMSDSELIYEITNNKKLVTEAERQGGEYDLNGLFSSLTPGRKKVATAAIELYKRLQSRHNGQDAIRCSQDIDALIHPFLWDLPNEELWVIALNTAAKVIKKVRVSVGGISRTAVDVRLIMRILVEASATQFAVVHNHPSGSKHPSREDENVTERLKKAGTLFDICMIDHIIIAGDTYYSFADEGRL</sequence>
<dbReference type="GO" id="GO:0008237">
    <property type="term" value="F:metallopeptidase activity"/>
    <property type="evidence" value="ECO:0007669"/>
    <property type="project" value="UniProtKB-KW"/>
</dbReference>
<gene>
    <name evidence="7" type="ORF">B5F24_14550</name>
</gene>
<dbReference type="AlphaFoldDB" id="A0A1Y4JMV9"/>